<protein>
    <submittedName>
        <fullName evidence="1">Uncharacterized protein</fullName>
    </submittedName>
</protein>
<proteinExistence type="predicted"/>
<sequence length="216" mass="24450">MNDHLISRSKQLNLVIVLERSPDARCTPSGLIRIARTPFLPSYDDESFLSTTFDSVFLIKFSSGSIDFLSYSILSRFQTLMVSSLEHVINEFLGICKSSPCPQQTSIKSLFLCSPKIADRPINGTEDCKYQNFTCLLPIVIKLPLSEKAIALILADTLLDAYFKFNFHSQTFTIIYLPSDENVKHVIDFLQMLDKCVSEPKTGLWNTTVHLKIIVF</sequence>
<dbReference type="EMBL" id="VYZN01000003">
    <property type="protein sequence ID" value="KAE9543954.1"/>
    <property type="molecule type" value="Genomic_DNA"/>
</dbReference>
<name>A0A6G0U4F0_APHGL</name>
<keyword evidence="2" id="KW-1185">Reference proteome</keyword>
<feature type="non-terminal residue" evidence="1">
    <location>
        <position position="216"/>
    </location>
</feature>
<gene>
    <name evidence="1" type="ORF">AGLY_001643</name>
</gene>
<dbReference type="Proteomes" id="UP000475862">
    <property type="component" value="Unassembled WGS sequence"/>
</dbReference>
<organism evidence="1 2">
    <name type="scientific">Aphis glycines</name>
    <name type="common">Soybean aphid</name>
    <dbReference type="NCBI Taxonomy" id="307491"/>
    <lineage>
        <taxon>Eukaryota</taxon>
        <taxon>Metazoa</taxon>
        <taxon>Ecdysozoa</taxon>
        <taxon>Arthropoda</taxon>
        <taxon>Hexapoda</taxon>
        <taxon>Insecta</taxon>
        <taxon>Pterygota</taxon>
        <taxon>Neoptera</taxon>
        <taxon>Paraneoptera</taxon>
        <taxon>Hemiptera</taxon>
        <taxon>Sternorrhyncha</taxon>
        <taxon>Aphidomorpha</taxon>
        <taxon>Aphidoidea</taxon>
        <taxon>Aphididae</taxon>
        <taxon>Aphidini</taxon>
        <taxon>Aphis</taxon>
        <taxon>Aphis</taxon>
    </lineage>
</organism>
<dbReference type="AlphaFoldDB" id="A0A6G0U4F0"/>
<dbReference type="OrthoDB" id="8186246at2759"/>
<comment type="caution">
    <text evidence="1">The sequence shown here is derived from an EMBL/GenBank/DDBJ whole genome shotgun (WGS) entry which is preliminary data.</text>
</comment>
<reference evidence="1 2" key="1">
    <citation type="submission" date="2019-08" db="EMBL/GenBank/DDBJ databases">
        <title>The genome of the soybean aphid Biotype 1, its phylome, world population structure and adaptation to the North American continent.</title>
        <authorList>
            <person name="Giordano R."/>
            <person name="Donthu R.K."/>
            <person name="Hernandez A.G."/>
            <person name="Wright C.L."/>
            <person name="Zimin A.V."/>
        </authorList>
    </citation>
    <scope>NUCLEOTIDE SEQUENCE [LARGE SCALE GENOMIC DNA]</scope>
    <source>
        <tissue evidence="1">Whole aphids</tissue>
    </source>
</reference>
<evidence type="ECO:0000313" key="1">
    <source>
        <dbReference type="EMBL" id="KAE9543954.1"/>
    </source>
</evidence>
<evidence type="ECO:0000313" key="2">
    <source>
        <dbReference type="Proteomes" id="UP000475862"/>
    </source>
</evidence>
<accession>A0A6G0U4F0</accession>